<dbReference type="PROSITE" id="PS01124">
    <property type="entry name" value="HTH_ARAC_FAMILY_2"/>
    <property type="match status" value="1"/>
</dbReference>
<dbReference type="RefSeq" id="WP_143693324.1">
    <property type="nucleotide sequence ID" value="NZ_AP019799.1"/>
</dbReference>
<keyword evidence="3" id="KW-0804">Transcription</keyword>
<keyword evidence="1" id="KW-0805">Transcription regulation</keyword>
<accession>A0A510I9M1</accession>
<dbReference type="SUPFAM" id="SSF46689">
    <property type="entry name" value="Homeodomain-like"/>
    <property type="match status" value="2"/>
</dbReference>
<dbReference type="InterPro" id="IPR018060">
    <property type="entry name" value="HTH_AraC"/>
</dbReference>
<gene>
    <name evidence="5" type="ORF">VroAM7_30870</name>
</gene>
<dbReference type="Gene3D" id="1.10.10.60">
    <property type="entry name" value="Homeodomain-like"/>
    <property type="match status" value="2"/>
</dbReference>
<evidence type="ECO:0000256" key="1">
    <source>
        <dbReference type="ARBA" id="ARBA00023015"/>
    </source>
</evidence>
<sequence length="323" mass="36885">MTEETKKRTRIAKVAITKKLEGTETQYIVSQGQSRQTQLAEGSFFSYQYNDQIFVHGGGCIELVDSHIVSTARPAMLITILLEGKLSFGYDDLKFDFDANSSPQGVVVNLTKPANFHRSLIQNNHMNKINIAIKPAWLESRIEGSIDHQRFIETHNAFYQLKLNSAVIDLILTLSRREPPVNVKERLEVESLIYQVVTYAIGQMPDEYCKKSEQKKHSVDARIENIISYIETHLAEELSLERLAEEFSMSVSNLQRRFKQSLDMTVSGYIRHRRLEIARQNLEHGLMSITEAAYEAGYHHPSNFTNAFKKVFGVAPHEVVNSH</sequence>
<dbReference type="InterPro" id="IPR053142">
    <property type="entry name" value="PchR_regulatory_protein"/>
</dbReference>
<dbReference type="InterPro" id="IPR018062">
    <property type="entry name" value="HTH_AraC-typ_CS"/>
</dbReference>
<dbReference type="AlphaFoldDB" id="A0A510I9M1"/>
<dbReference type="GO" id="GO:0043565">
    <property type="term" value="F:sequence-specific DNA binding"/>
    <property type="evidence" value="ECO:0007669"/>
    <property type="project" value="InterPro"/>
</dbReference>
<dbReference type="Pfam" id="PF12833">
    <property type="entry name" value="HTH_18"/>
    <property type="match status" value="1"/>
</dbReference>
<evidence type="ECO:0000256" key="2">
    <source>
        <dbReference type="ARBA" id="ARBA00023125"/>
    </source>
</evidence>
<reference evidence="6" key="1">
    <citation type="submission" date="2019-07" db="EMBL/GenBank/DDBJ databases">
        <title>Complete Genome Sequences of Vibrion rotiferianus strain AM7.</title>
        <authorList>
            <person name="Miyazaki K."/>
            <person name="Wiseschart A."/>
            <person name="Pootanakit K."/>
            <person name="Ishimori K."/>
            <person name="Kitahara K."/>
        </authorList>
    </citation>
    <scope>NUCLEOTIDE SEQUENCE [LARGE SCALE GENOMIC DNA]</scope>
    <source>
        <strain evidence="6">AM7</strain>
    </source>
</reference>
<dbReference type="Proteomes" id="UP000315115">
    <property type="component" value="Chromosome 2"/>
</dbReference>
<dbReference type="PROSITE" id="PS00041">
    <property type="entry name" value="HTH_ARAC_FAMILY_1"/>
    <property type="match status" value="1"/>
</dbReference>
<dbReference type="PANTHER" id="PTHR47893">
    <property type="entry name" value="REGULATORY PROTEIN PCHR"/>
    <property type="match status" value="1"/>
</dbReference>
<evidence type="ECO:0000313" key="6">
    <source>
        <dbReference type="Proteomes" id="UP000315115"/>
    </source>
</evidence>
<protein>
    <submittedName>
        <fullName evidence="5">AraC family transcriptional regulator</fullName>
    </submittedName>
</protein>
<dbReference type="InterPro" id="IPR009057">
    <property type="entry name" value="Homeodomain-like_sf"/>
</dbReference>
<keyword evidence="2" id="KW-0238">DNA-binding</keyword>
<evidence type="ECO:0000313" key="5">
    <source>
        <dbReference type="EMBL" id="BBL90434.1"/>
    </source>
</evidence>
<proteinExistence type="predicted"/>
<dbReference type="EMBL" id="AP019799">
    <property type="protein sequence ID" value="BBL90434.1"/>
    <property type="molecule type" value="Genomic_DNA"/>
</dbReference>
<dbReference type="GO" id="GO:0003700">
    <property type="term" value="F:DNA-binding transcription factor activity"/>
    <property type="evidence" value="ECO:0007669"/>
    <property type="project" value="InterPro"/>
</dbReference>
<feature type="domain" description="HTH araC/xylS-type" evidence="4">
    <location>
        <begin position="224"/>
        <end position="322"/>
    </location>
</feature>
<evidence type="ECO:0000259" key="4">
    <source>
        <dbReference type="PROSITE" id="PS01124"/>
    </source>
</evidence>
<dbReference type="SMART" id="SM00342">
    <property type="entry name" value="HTH_ARAC"/>
    <property type="match status" value="1"/>
</dbReference>
<evidence type="ECO:0000256" key="3">
    <source>
        <dbReference type="ARBA" id="ARBA00023163"/>
    </source>
</evidence>
<dbReference type="PANTHER" id="PTHR47893:SF1">
    <property type="entry name" value="REGULATORY PROTEIN PCHR"/>
    <property type="match status" value="1"/>
</dbReference>
<organism evidence="5 6">
    <name type="scientific">Vibrio rotiferianus</name>
    <dbReference type="NCBI Taxonomy" id="190895"/>
    <lineage>
        <taxon>Bacteria</taxon>
        <taxon>Pseudomonadati</taxon>
        <taxon>Pseudomonadota</taxon>
        <taxon>Gammaproteobacteria</taxon>
        <taxon>Vibrionales</taxon>
        <taxon>Vibrionaceae</taxon>
        <taxon>Vibrio</taxon>
    </lineage>
</organism>
<name>A0A510I9M1_9VIBR</name>